<protein>
    <submittedName>
        <fullName evidence="1">Uncharacterized protein</fullName>
    </submittedName>
</protein>
<sequence length="171" mass="18683">MIKNWFVVVLMGVIMTSCGDNLEFNYPALQAKRDGDLWKTTSQNVSNNAGVLTINGNGNGAYITMELPELSIGTYLFGTVSEDQVATATATFTNKEGVVYSTLFNATDNLSTPNIDESAIYYAEGTIEINDINTAEGYISGEFWFTAYTELGGDKVDLNQGVFYEVPFVSE</sequence>
<dbReference type="RefSeq" id="WP_143380438.1">
    <property type="nucleotide sequence ID" value="NZ_CP041637.1"/>
</dbReference>
<reference evidence="1 2" key="1">
    <citation type="submission" date="2019-07" db="EMBL/GenBank/DDBJ databases">
        <title>Genome sequencing for Formosa sp. PS13.</title>
        <authorList>
            <person name="Park S.-J."/>
        </authorList>
    </citation>
    <scope>NUCLEOTIDE SEQUENCE [LARGE SCALE GENOMIC DNA]</scope>
    <source>
        <strain evidence="1 2">PS13</strain>
    </source>
</reference>
<dbReference type="Pfam" id="PF19765">
    <property type="entry name" value="DUF6252"/>
    <property type="match status" value="1"/>
</dbReference>
<dbReference type="OrthoDB" id="1448607at2"/>
<proteinExistence type="predicted"/>
<dbReference type="PROSITE" id="PS51257">
    <property type="entry name" value="PROKAR_LIPOPROTEIN"/>
    <property type="match status" value="1"/>
</dbReference>
<gene>
    <name evidence="1" type="ORF">FNB79_05930</name>
</gene>
<keyword evidence="2" id="KW-1185">Reference proteome</keyword>
<dbReference type="EMBL" id="CP041637">
    <property type="protein sequence ID" value="QDO93535.1"/>
    <property type="molecule type" value="Genomic_DNA"/>
</dbReference>
<accession>A0A516GPT2</accession>
<dbReference type="InterPro" id="IPR046219">
    <property type="entry name" value="DUF6252"/>
</dbReference>
<dbReference type="Proteomes" id="UP000319209">
    <property type="component" value="Chromosome"/>
</dbReference>
<dbReference type="KEGG" id="fop:FNB79_05930"/>
<evidence type="ECO:0000313" key="2">
    <source>
        <dbReference type="Proteomes" id="UP000319209"/>
    </source>
</evidence>
<organism evidence="1 2">
    <name type="scientific">Formosa sediminum</name>
    <dbReference type="NCBI Taxonomy" id="2594004"/>
    <lineage>
        <taxon>Bacteria</taxon>
        <taxon>Pseudomonadati</taxon>
        <taxon>Bacteroidota</taxon>
        <taxon>Flavobacteriia</taxon>
        <taxon>Flavobacteriales</taxon>
        <taxon>Flavobacteriaceae</taxon>
        <taxon>Formosa</taxon>
    </lineage>
</organism>
<evidence type="ECO:0000313" key="1">
    <source>
        <dbReference type="EMBL" id="QDO93535.1"/>
    </source>
</evidence>
<name>A0A516GPT2_9FLAO</name>
<dbReference type="AlphaFoldDB" id="A0A516GPT2"/>